<dbReference type="PANTHER" id="PTHR30419">
    <property type="entry name" value="HTH-TYPE TRANSCRIPTIONAL REGULATOR YBHD"/>
    <property type="match status" value="1"/>
</dbReference>
<keyword evidence="4" id="KW-0804">Transcription</keyword>
<dbReference type="InterPro" id="IPR036388">
    <property type="entry name" value="WH-like_DNA-bd_sf"/>
</dbReference>
<accession>A0A849I6X0</accession>
<proteinExistence type="inferred from homology"/>
<feature type="domain" description="HTH lysR-type" evidence="5">
    <location>
        <begin position="1"/>
        <end position="61"/>
    </location>
</feature>
<dbReference type="CDD" id="cd08421">
    <property type="entry name" value="PBP2_LTTR_like_1"/>
    <property type="match status" value="1"/>
</dbReference>
<dbReference type="SUPFAM" id="SSF46785">
    <property type="entry name" value="Winged helix' DNA-binding domain"/>
    <property type="match status" value="1"/>
</dbReference>
<dbReference type="InterPro" id="IPR005119">
    <property type="entry name" value="LysR_subst-bd"/>
</dbReference>
<dbReference type="Proteomes" id="UP000564885">
    <property type="component" value="Unassembled WGS sequence"/>
</dbReference>
<gene>
    <name evidence="6" type="ORF">HJG44_13885</name>
</gene>
<evidence type="ECO:0000313" key="6">
    <source>
        <dbReference type="EMBL" id="NNM73474.1"/>
    </source>
</evidence>
<dbReference type="AlphaFoldDB" id="A0A849I6X0"/>
<dbReference type="PROSITE" id="PS50931">
    <property type="entry name" value="HTH_LYSR"/>
    <property type="match status" value="1"/>
</dbReference>
<keyword evidence="3" id="KW-0238">DNA-binding</keyword>
<evidence type="ECO:0000256" key="1">
    <source>
        <dbReference type="ARBA" id="ARBA00009437"/>
    </source>
</evidence>
<keyword evidence="7" id="KW-1185">Reference proteome</keyword>
<evidence type="ECO:0000313" key="7">
    <source>
        <dbReference type="Proteomes" id="UP000564885"/>
    </source>
</evidence>
<comment type="caution">
    <text evidence="6">The sequence shown here is derived from an EMBL/GenBank/DDBJ whole genome shotgun (WGS) entry which is preliminary data.</text>
</comment>
<dbReference type="GO" id="GO:0005829">
    <property type="term" value="C:cytosol"/>
    <property type="evidence" value="ECO:0007669"/>
    <property type="project" value="TreeGrafter"/>
</dbReference>
<dbReference type="InterPro" id="IPR000847">
    <property type="entry name" value="LysR_HTH_N"/>
</dbReference>
<dbReference type="Pfam" id="PF03466">
    <property type="entry name" value="LysR_substrate"/>
    <property type="match status" value="1"/>
</dbReference>
<dbReference type="Pfam" id="PF00126">
    <property type="entry name" value="HTH_1"/>
    <property type="match status" value="1"/>
</dbReference>
<reference evidence="6 7" key="1">
    <citation type="submission" date="2020-04" db="EMBL/GenBank/DDBJ databases">
        <title>Enterovirga sp. isolate from soil.</title>
        <authorList>
            <person name="Chea S."/>
            <person name="Kim D.-U."/>
        </authorList>
    </citation>
    <scope>NUCLEOTIDE SEQUENCE [LARGE SCALE GENOMIC DNA]</scope>
    <source>
        <strain evidence="6 7">DB1703</strain>
    </source>
</reference>
<dbReference type="Gene3D" id="1.10.10.10">
    <property type="entry name" value="Winged helix-like DNA-binding domain superfamily/Winged helix DNA-binding domain"/>
    <property type="match status" value="1"/>
</dbReference>
<keyword evidence="2" id="KW-0805">Transcription regulation</keyword>
<evidence type="ECO:0000259" key="5">
    <source>
        <dbReference type="PROSITE" id="PS50931"/>
    </source>
</evidence>
<dbReference type="GO" id="GO:0003700">
    <property type="term" value="F:DNA-binding transcription factor activity"/>
    <property type="evidence" value="ECO:0007669"/>
    <property type="project" value="InterPro"/>
</dbReference>
<dbReference type="PANTHER" id="PTHR30419:SF2">
    <property type="entry name" value="LYSR FAMILY TRANSCRIPTIONAL REGULATOR"/>
    <property type="match status" value="1"/>
</dbReference>
<comment type="similarity">
    <text evidence="1">Belongs to the LysR transcriptional regulatory family.</text>
</comment>
<name>A0A849I6X0_9HYPH</name>
<dbReference type="InterPro" id="IPR050950">
    <property type="entry name" value="HTH-type_LysR_regulators"/>
</dbReference>
<sequence length="311" mass="34230">MNYHDAKTLRLFVTACELRSLSQAAERMNLAPSAASRRIQLLEKQANSPLLARRPHGVEPTAAGLTVLRYARDMLHMTEQLGGLLEEHRSGIRGFVRISASSSVLVQRLASDLSQFMKENPEIKLELEEHPTLGTLDALARKRVDMGAVVMGAEAHAFERFPFGGDRLVVAVPASHPLAELGRLRFERILAEEIVTLEPSTALRRLLTDRARDLGQHLKVRVQVSSFEVVGLMVAKGLGIGILPEHAVRPFAEALGLKVLVLDEPWACRDFAICVRSYDELDAPARRLITFLLGDAAKRGEVSKLSNPGPS</sequence>
<dbReference type="Gene3D" id="3.40.190.290">
    <property type="match status" value="1"/>
</dbReference>
<evidence type="ECO:0000256" key="2">
    <source>
        <dbReference type="ARBA" id="ARBA00023015"/>
    </source>
</evidence>
<dbReference type="EMBL" id="JABEPP010000003">
    <property type="protein sequence ID" value="NNM73474.1"/>
    <property type="molecule type" value="Genomic_DNA"/>
</dbReference>
<evidence type="ECO:0000256" key="4">
    <source>
        <dbReference type="ARBA" id="ARBA00023163"/>
    </source>
</evidence>
<protein>
    <submittedName>
        <fullName evidence="6">LysR family transcriptional regulator</fullName>
    </submittedName>
</protein>
<dbReference type="InterPro" id="IPR036390">
    <property type="entry name" value="WH_DNA-bd_sf"/>
</dbReference>
<organism evidence="6 7">
    <name type="scientific">Enterovirga aerilata</name>
    <dbReference type="NCBI Taxonomy" id="2730920"/>
    <lineage>
        <taxon>Bacteria</taxon>
        <taxon>Pseudomonadati</taxon>
        <taxon>Pseudomonadota</taxon>
        <taxon>Alphaproteobacteria</taxon>
        <taxon>Hyphomicrobiales</taxon>
        <taxon>Methylobacteriaceae</taxon>
        <taxon>Enterovirga</taxon>
    </lineage>
</organism>
<evidence type="ECO:0000256" key="3">
    <source>
        <dbReference type="ARBA" id="ARBA00023125"/>
    </source>
</evidence>
<dbReference type="GO" id="GO:0003677">
    <property type="term" value="F:DNA binding"/>
    <property type="evidence" value="ECO:0007669"/>
    <property type="project" value="UniProtKB-KW"/>
</dbReference>
<dbReference type="SUPFAM" id="SSF53850">
    <property type="entry name" value="Periplasmic binding protein-like II"/>
    <property type="match status" value="1"/>
</dbReference>